<dbReference type="STRING" id="1191523.MROS_2242"/>
<organism evidence="1 2">
    <name type="scientific">Melioribacter roseus (strain DSM 23840 / JCM 17771 / VKM B-2668 / P3M-2)</name>
    <dbReference type="NCBI Taxonomy" id="1191523"/>
    <lineage>
        <taxon>Bacteria</taxon>
        <taxon>Pseudomonadati</taxon>
        <taxon>Ignavibacteriota</taxon>
        <taxon>Ignavibacteria</taxon>
        <taxon>Ignavibacteriales</taxon>
        <taxon>Melioribacteraceae</taxon>
        <taxon>Melioribacter</taxon>
    </lineage>
</organism>
<dbReference type="HOGENOM" id="CLU_3027011_0_0_10"/>
<dbReference type="Proteomes" id="UP000009011">
    <property type="component" value="Chromosome"/>
</dbReference>
<name>I6YY58_MELRP</name>
<evidence type="ECO:0000313" key="1">
    <source>
        <dbReference type="EMBL" id="AFN75472.1"/>
    </source>
</evidence>
<dbReference type="KEGG" id="mro:MROS_2242"/>
<dbReference type="EMBL" id="CP003557">
    <property type="protein sequence ID" value="AFN75472.1"/>
    <property type="molecule type" value="Genomic_DNA"/>
</dbReference>
<protein>
    <submittedName>
        <fullName evidence="1">Uncharacterized protein</fullName>
    </submittedName>
</protein>
<reference evidence="1 2" key="1">
    <citation type="journal article" date="2013" name="PLoS ONE">
        <title>Genomic analysis of Melioribacter roseus, facultatively anaerobic organotrophic bacterium representing a novel deep lineage within Bacteriodetes/Chlorobi group.</title>
        <authorList>
            <person name="Kadnikov V.V."/>
            <person name="Mardanov A.V."/>
            <person name="Podosokorskaya O.A."/>
            <person name="Gavrilov S.N."/>
            <person name="Kublanov I.V."/>
            <person name="Beletsky A.V."/>
            <person name="Bonch-Osmolovskaya E.A."/>
            <person name="Ravin N.V."/>
        </authorList>
    </citation>
    <scope>NUCLEOTIDE SEQUENCE [LARGE SCALE GENOMIC DNA]</scope>
    <source>
        <strain evidence="2">JCM 17771 / P3M-2</strain>
    </source>
</reference>
<sequence>MPKKLFIFRLFCPFFNNQRVSLFKQRLKIRQGHLLKFPYTKIATALELIVGSFVI</sequence>
<proteinExistence type="predicted"/>
<gene>
    <name evidence="1" type="ordered locus">MROS_2242</name>
</gene>
<keyword evidence="2" id="KW-1185">Reference proteome</keyword>
<accession>I6YY58</accession>
<evidence type="ECO:0000313" key="2">
    <source>
        <dbReference type="Proteomes" id="UP000009011"/>
    </source>
</evidence>
<dbReference type="AlphaFoldDB" id="I6YY58"/>